<dbReference type="FunFam" id="1.10.10.10:FF:000001">
    <property type="entry name" value="LysR family transcriptional regulator"/>
    <property type="match status" value="1"/>
</dbReference>
<dbReference type="InterPro" id="IPR005119">
    <property type="entry name" value="LysR_subst-bd"/>
</dbReference>
<dbReference type="Pfam" id="PF03466">
    <property type="entry name" value="LysR_substrate"/>
    <property type="match status" value="1"/>
</dbReference>
<evidence type="ECO:0000313" key="7">
    <source>
        <dbReference type="Proteomes" id="UP000291107"/>
    </source>
</evidence>
<evidence type="ECO:0000256" key="3">
    <source>
        <dbReference type="ARBA" id="ARBA00023125"/>
    </source>
</evidence>
<organism evidence="6 7">
    <name type="scientific">Pseudomonas koreensis</name>
    <dbReference type="NCBI Taxonomy" id="198620"/>
    <lineage>
        <taxon>Bacteria</taxon>
        <taxon>Pseudomonadati</taxon>
        <taxon>Pseudomonadota</taxon>
        <taxon>Gammaproteobacteria</taxon>
        <taxon>Pseudomonadales</taxon>
        <taxon>Pseudomonadaceae</taxon>
        <taxon>Pseudomonas</taxon>
    </lineage>
</organism>
<keyword evidence="2" id="KW-0805">Transcription regulation</keyword>
<dbReference type="PANTHER" id="PTHR30126">
    <property type="entry name" value="HTH-TYPE TRANSCRIPTIONAL REGULATOR"/>
    <property type="match status" value="1"/>
</dbReference>
<dbReference type="RefSeq" id="WP_129999605.1">
    <property type="nucleotide sequence ID" value="NZ_SEUB01000008.1"/>
</dbReference>
<dbReference type="InterPro" id="IPR000847">
    <property type="entry name" value="LysR_HTH_N"/>
</dbReference>
<dbReference type="GO" id="GO:0003700">
    <property type="term" value="F:DNA-binding transcription factor activity"/>
    <property type="evidence" value="ECO:0007669"/>
    <property type="project" value="InterPro"/>
</dbReference>
<dbReference type="SUPFAM" id="SSF46785">
    <property type="entry name" value="Winged helix' DNA-binding domain"/>
    <property type="match status" value="1"/>
</dbReference>
<gene>
    <name evidence="6" type="ORF">EVS84_21275</name>
</gene>
<sequence length="293" mass="32021">MELAQIRMFKTVAEVGSIARAAEKLFCVPSNITARIKALETELGVALFLREGRGLRISPAGQTFLVYAEKILALTVEAKRALDPAAEPSGPLRIGAIESSATGRLPRLLAKFHKRYPQVALELTTGTWSQLLDDTVNHRLDGAIVAVDVERAQLKRTPMYPEELLLIASTSFGPVRDIADLQDKTVFMWPQGCPYRAALEHWLLRQGQVLPIVSLASYGAIVGCVSAGAGVALVPKGVFEQYAKGAGCVGHEFAELTAIENLFYWHENAGVHPAREAFVGMLREEFADARLRQ</sequence>
<keyword evidence="3" id="KW-0238">DNA-binding</keyword>
<dbReference type="Pfam" id="PF00126">
    <property type="entry name" value="HTH_1"/>
    <property type="match status" value="1"/>
</dbReference>
<name>A0A4Q4KY64_9PSED</name>
<comment type="similarity">
    <text evidence="1">Belongs to the LysR transcriptional regulatory family.</text>
</comment>
<proteinExistence type="inferred from homology"/>
<evidence type="ECO:0000259" key="5">
    <source>
        <dbReference type="PROSITE" id="PS50931"/>
    </source>
</evidence>
<evidence type="ECO:0000313" key="6">
    <source>
        <dbReference type="EMBL" id="RYM39204.1"/>
    </source>
</evidence>
<dbReference type="AlphaFoldDB" id="A0A4Q4KY64"/>
<dbReference type="Gene3D" id="1.10.10.10">
    <property type="entry name" value="Winged helix-like DNA-binding domain superfamily/Winged helix DNA-binding domain"/>
    <property type="match status" value="1"/>
</dbReference>
<dbReference type="PROSITE" id="PS50931">
    <property type="entry name" value="HTH_LYSR"/>
    <property type="match status" value="1"/>
</dbReference>
<evidence type="ECO:0000256" key="2">
    <source>
        <dbReference type="ARBA" id="ARBA00023015"/>
    </source>
</evidence>
<dbReference type="InterPro" id="IPR036388">
    <property type="entry name" value="WH-like_DNA-bd_sf"/>
</dbReference>
<evidence type="ECO:0000256" key="4">
    <source>
        <dbReference type="ARBA" id="ARBA00023163"/>
    </source>
</evidence>
<feature type="domain" description="HTH lysR-type" evidence="5">
    <location>
        <begin position="1"/>
        <end position="58"/>
    </location>
</feature>
<comment type="caution">
    <text evidence="6">The sequence shown here is derived from an EMBL/GenBank/DDBJ whole genome shotgun (WGS) entry which is preliminary data.</text>
</comment>
<dbReference type="EMBL" id="SEUB01000008">
    <property type="protein sequence ID" value="RYM39204.1"/>
    <property type="molecule type" value="Genomic_DNA"/>
</dbReference>
<dbReference type="Gene3D" id="3.40.190.290">
    <property type="match status" value="1"/>
</dbReference>
<dbReference type="PANTHER" id="PTHR30126:SF40">
    <property type="entry name" value="HTH-TYPE TRANSCRIPTIONAL REGULATOR GLTR"/>
    <property type="match status" value="1"/>
</dbReference>
<dbReference type="GO" id="GO:0000976">
    <property type="term" value="F:transcription cis-regulatory region binding"/>
    <property type="evidence" value="ECO:0007669"/>
    <property type="project" value="TreeGrafter"/>
</dbReference>
<keyword evidence="4" id="KW-0804">Transcription</keyword>
<accession>A0A4Q4KY64</accession>
<dbReference type="InterPro" id="IPR036390">
    <property type="entry name" value="WH_DNA-bd_sf"/>
</dbReference>
<protein>
    <submittedName>
        <fullName evidence="6">LysR family transcriptional regulator</fullName>
    </submittedName>
</protein>
<dbReference type="Proteomes" id="UP000291107">
    <property type="component" value="Unassembled WGS sequence"/>
</dbReference>
<reference evidence="6 7" key="1">
    <citation type="submission" date="2019-02" db="EMBL/GenBank/DDBJ databases">
        <title>Genome of Pseudomonas korensis isolated from heavy metal contaminated environment.</title>
        <authorList>
            <person name="Ayangbenro A.S."/>
            <person name="Babalola O."/>
        </authorList>
    </citation>
    <scope>NUCLEOTIDE SEQUENCE [LARGE SCALE GENOMIC DNA]</scope>
    <source>
        <strain evidence="6 7">AB36</strain>
    </source>
</reference>
<evidence type="ECO:0000256" key="1">
    <source>
        <dbReference type="ARBA" id="ARBA00009437"/>
    </source>
</evidence>
<dbReference type="SUPFAM" id="SSF53850">
    <property type="entry name" value="Periplasmic binding protein-like II"/>
    <property type="match status" value="1"/>
</dbReference>